<keyword evidence="5 12" id="KW-0812">Transmembrane</keyword>
<dbReference type="EMBL" id="AOHV01000012">
    <property type="protein sequence ID" value="ELY39979.1"/>
    <property type="molecule type" value="Genomic_DNA"/>
</dbReference>
<keyword evidence="17" id="KW-1185">Reference proteome</keyword>
<dbReference type="GO" id="GO:0016567">
    <property type="term" value="P:protein ubiquitination"/>
    <property type="evidence" value="ECO:0007669"/>
    <property type="project" value="InterPro"/>
</dbReference>
<feature type="transmembrane region" description="Helical" evidence="12">
    <location>
        <begin position="6"/>
        <end position="26"/>
    </location>
</feature>
<evidence type="ECO:0000256" key="6">
    <source>
        <dbReference type="ARBA" id="ARBA00022723"/>
    </source>
</evidence>
<dbReference type="STRING" id="795797.HacjB3_06075"/>
<dbReference type="Proteomes" id="UP000000390">
    <property type="component" value="Chromosome"/>
</dbReference>
<evidence type="ECO:0000313" key="15">
    <source>
        <dbReference type="EMBL" id="ELY39979.1"/>
    </source>
</evidence>
<evidence type="ECO:0000259" key="13">
    <source>
        <dbReference type="Pfam" id="PF12483"/>
    </source>
</evidence>
<evidence type="ECO:0000256" key="12">
    <source>
        <dbReference type="SAM" id="Phobius"/>
    </source>
</evidence>
<protein>
    <recommendedName>
        <fullName evidence="3">RING-type E3 ubiquitin transferase</fullName>
        <ecNumber evidence="3">2.3.2.27</ecNumber>
    </recommendedName>
</protein>
<proteinExistence type="predicted"/>
<evidence type="ECO:0000256" key="3">
    <source>
        <dbReference type="ARBA" id="ARBA00012483"/>
    </source>
</evidence>
<evidence type="ECO:0000256" key="8">
    <source>
        <dbReference type="ARBA" id="ARBA00022786"/>
    </source>
</evidence>
<evidence type="ECO:0000256" key="10">
    <source>
        <dbReference type="ARBA" id="ARBA00022989"/>
    </source>
</evidence>
<gene>
    <name evidence="14" type="ordered locus">HacjB3_06075</name>
    <name evidence="15" type="ORF">C497_04462</name>
</gene>
<keyword evidence="8" id="KW-0833">Ubl conjugation pathway</keyword>
<dbReference type="InterPro" id="IPR022170">
    <property type="entry name" value="MUL1-like"/>
</dbReference>
<keyword evidence="11 12" id="KW-0472">Membrane</keyword>
<evidence type="ECO:0000313" key="17">
    <source>
        <dbReference type="Proteomes" id="UP000011645"/>
    </source>
</evidence>
<evidence type="ECO:0000256" key="7">
    <source>
        <dbReference type="ARBA" id="ARBA00022771"/>
    </source>
</evidence>
<keyword evidence="4" id="KW-0808">Transferase</keyword>
<dbReference type="HOGENOM" id="CLU_095957_0_0_2"/>
<keyword evidence="9" id="KW-0862">Zinc</keyword>
<keyword evidence="6" id="KW-0479">Metal-binding</keyword>
<dbReference type="GO" id="GO:0008270">
    <property type="term" value="F:zinc ion binding"/>
    <property type="evidence" value="ECO:0007669"/>
    <property type="project" value="UniProtKB-KW"/>
</dbReference>
<evidence type="ECO:0000313" key="16">
    <source>
        <dbReference type="Proteomes" id="UP000000390"/>
    </source>
</evidence>
<dbReference type="EMBL" id="CP002062">
    <property type="protein sequence ID" value="ADJ14606.1"/>
    <property type="molecule type" value="Genomic_DNA"/>
</dbReference>
<comment type="subcellular location">
    <subcellularLocation>
        <location evidence="2">Membrane</location>
        <topology evidence="2">Multi-pass membrane protein</topology>
    </subcellularLocation>
</comment>
<dbReference type="PATRIC" id="fig|795797.18.peg.1211"/>
<dbReference type="RefSeq" id="WP_008414796.1">
    <property type="nucleotide sequence ID" value="NC_014297.1"/>
</dbReference>
<evidence type="ECO:0000256" key="4">
    <source>
        <dbReference type="ARBA" id="ARBA00022679"/>
    </source>
</evidence>
<dbReference type="AlphaFoldDB" id="D8JA84"/>
<feature type="transmembrane region" description="Helical" evidence="12">
    <location>
        <begin position="238"/>
        <end position="257"/>
    </location>
</feature>
<evidence type="ECO:0000256" key="2">
    <source>
        <dbReference type="ARBA" id="ARBA00004141"/>
    </source>
</evidence>
<keyword evidence="10 12" id="KW-1133">Transmembrane helix</keyword>
<dbReference type="EC" id="2.3.2.27" evidence="3"/>
<organism evidence="14 16">
    <name type="scientific">Halalkalicoccus jeotgali (strain DSM 18796 / CECT 7217 / JCM 14584 / KCTC 4019 / B3)</name>
    <dbReference type="NCBI Taxonomy" id="795797"/>
    <lineage>
        <taxon>Archaea</taxon>
        <taxon>Methanobacteriati</taxon>
        <taxon>Methanobacteriota</taxon>
        <taxon>Stenosarchaea group</taxon>
        <taxon>Halobacteria</taxon>
        <taxon>Halobacteriales</taxon>
        <taxon>Halococcaceae</taxon>
        <taxon>Halalkalicoccus</taxon>
    </lineage>
</organism>
<accession>D8JA84</accession>
<sequence>MVLASPIAFLVLVVCGVVVLGSILVAGREFHTAYRVFSAPTGRVSDLLTDSEGAIELHGTARTTDGTVPGPVTGTECLLAEVVVEEYESNQHGGSWTEVDSATRSRPFVLADDSGSVLVDPRAANVRLGRDVEEVRVDGGTAPSEQIRRYIEDNDDLSSENTHLDVGPLSLSTGTDRRYTERRLRPGGAVYVLGRARPESGRAGSVNAVVGADVESGTRLLVSDRSPRATGLRALGRGGLYLVPGALVAGICLLVFVA</sequence>
<dbReference type="Pfam" id="PF12483">
    <property type="entry name" value="GIDE"/>
    <property type="match status" value="1"/>
</dbReference>
<dbReference type="Proteomes" id="UP000011645">
    <property type="component" value="Unassembled WGS sequence"/>
</dbReference>
<feature type="domain" description="E3 Ubiquitin ligase MUL1-like" evidence="13">
    <location>
        <begin position="90"/>
        <end position="226"/>
    </location>
</feature>
<evidence type="ECO:0000256" key="1">
    <source>
        <dbReference type="ARBA" id="ARBA00000900"/>
    </source>
</evidence>
<evidence type="ECO:0000256" key="5">
    <source>
        <dbReference type="ARBA" id="ARBA00022692"/>
    </source>
</evidence>
<dbReference type="GO" id="GO:0061630">
    <property type="term" value="F:ubiquitin protein ligase activity"/>
    <property type="evidence" value="ECO:0007669"/>
    <property type="project" value="UniProtKB-EC"/>
</dbReference>
<dbReference type="KEGG" id="hje:HacjB3_06075"/>
<reference evidence="14 16" key="1">
    <citation type="journal article" date="2010" name="J. Bacteriol.">
        <title>Complete genome sequence of Halalkalicoccus jeotgali B3(T), an extremely halophilic archaeon.</title>
        <authorList>
            <person name="Roh S.W."/>
            <person name="Nam Y.D."/>
            <person name="Nam S.H."/>
            <person name="Choi S.H."/>
            <person name="Park H.S."/>
            <person name="Bae J.W."/>
        </authorList>
    </citation>
    <scope>NUCLEOTIDE SEQUENCE [LARGE SCALE GENOMIC DNA]</scope>
    <source>
        <strain evidence="14">B3</strain>
        <strain evidence="16">DSM 18796 / CECT 7217 / JCM 14584 / KCTC 4019 / B3</strain>
    </source>
</reference>
<evidence type="ECO:0000256" key="11">
    <source>
        <dbReference type="ARBA" id="ARBA00023136"/>
    </source>
</evidence>
<dbReference type="OrthoDB" id="170690at2157"/>
<dbReference type="GO" id="GO:0016020">
    <property type="term" value="C:membrane"/>
    <property type="evidence" value="ECO:0007669"/>
    <property type="project" value="UniProtKB-SubCell"/>
</dbReference>
<evidence type="ECO:0000256" key="9">
    <source>
        <dbReference type="ARBA" id="ARBA00022833"/>
    </source>
</evidence>
<dbReference type="GeneID" id="9419020"/>
<keyword evidence="7" id="KW-0863">Zinc-finger</keyword>
<comment type="catalytic activity">
    <reaction evidence="1">
        <text>S-ubiquitinyl-[E2 ubiquitin-conjugating enzyme]-L-cysteine + [acceptor protein]-L-lysine = [E2 ubiquitin-conjugating enzyme]-L-cysteine + N(6)-ubiquitinyl-[acceptor protein]-L-lysine.</text>
        <dbReference type="EC" id="2.3.2.27"/>
    </reaction>
</comment>
<evidence type="ECO:0000313" key="14">
    <source>
        <dbReference type="EMBL" id="ADJ14606.1"/>
    </source>
</evidence>
<reference evidence="15 17" key="2">
    <citation type="journal article" date="2014" name="PLoS Genet.">
        <title>Phylogenetically driven sequencing of extremely halophilic archaea reveals strategies for static and dynamic osmo-response.</title>
        <authorList>
            <person name="Becker E.A."/>
            <person name="Seitzer P.M."/>
            <person name="Tritt A."/>
            <person name="Larsen D."/>
            <person name="Krusor M."/>
            <person name="Yao A.I."/>
            <person name="Wu D."/>
            <person name="Madern D."/>
            <person name="Eisen J.A."/>
            <person name="Darling A.E."/>
            <person name="Facciotti M.T."/>
        </authorList>
    </citation>
    <scope>NUCLEOTIDE SEQUENCE [LARGE SCALE GENOMIC DNA]</scope>
    <source>
        <strain evidence="15">B3</strain>
        <strain evidence="17">DSM 18796 / CECT 7217 / JCM 14584 / KCTC 4019 / B3</strain>
    </source>
</reference>
<dbReference type="eggNOG" id="arCOG06218">
    <property type="taxonomic scope" value="Archaea"/>
</dbReference>
<name>D8JA84_HALJB</name>